<dbReference type="Pfam" id="PF02371">
    <property type="entry name" value="Transposase_20"/>
    <property type="match status" value="1"/>
</dbReference>
<dbReference type="Proteomes" id="UP001614264">
    <property type="component" value="Unassembled WGS sequence"/>
</dbReference>
<dbReference type="InterPro" id="IPR047650">
    <property type="entry name" value="Transpos_IS110"/>
</dbReference>
<evidence type="ECO:0000259" key="1">
    <source>
        <dbReference type="Pfam" id="PF02371"/>
    </source>
</evidence>
<dbReference type="InterPro" id="IPR003346">
    <property type="entry name" value="Transposase_20"/>
</dbReference>
<comment type="caution">
    <text evidence="2">The sequence shown here is derived from an EMBL/GenBank/DDBJ whole genome shotgun (WGS) entry which is preliminary data.</text>
</comment>
<sequence>MRILAERPNSEASFAALCGVSPIEYSSGLRRTRRLKHGGDRQTNAALHRIVCTRPRHDPRTQAYYERRTQEGKTRHEIIRCLERYAAREIFNLVRPVPRTPALLGRP</sequence>
<reference evidence="2 3" key="1">
    <citation type="submission" date="2024-07" db="EMBL/GenBank/DDBJ databases">
        <title>Whole genome sequencing of Prodigiosin pigment-producing Streptomyces salinarius isolated from rhizosphere soil of Arachis hypogaea.</title>
        <authorList>
            <person name="Vidhya A."/>
            <person name="Ramya S."/>
        </authorList>
    </citation>
    <scope>NUCLEOTIDE SEQUENCE [LARGE SCALE GENOMIC DNA]</scope>
    <source>
        <strain evidence="2 3">VRMG2420</strain>
    </source>
</reference>
<proteinExistence type="predicted"/>
<accession>A0ABW8B452</accession>
<evidence type="ECO:0000313" key="2">
    <source>
        <dbReference type="EMBL" id="MFI7869762.1"/>
    </source>
</evidence>
<evidence type="ECO:0000313" key="3">
    <source>
        <dbReference type="Proteomes" id="UP001614264"/>
    </source>
</evidence>
<name>A0ABW8B452_9ACTN</name>
<organism evidence="2 3">
    <name type="scientific">Streptomyces salinarius</name>
    <dbReference type="NCBI Taxonomy" id="2762598"/>
    <lineage>
        <taxon>Bacteria</taxon>
        <taxon>Bacillati</taxon>
        <taxon>Actinomycetota</taxon>
        <taxon>Actinomycetes</taxon>
        <taxon>Kitasatosporales</taxon>
        <taxon>Streptomycetaceae</taxon>
        <taxon>Streptomyces</taxon>
    </lineage>
</organism>
<dbReference type="EMBL" id="JBITPR010000016">
    <property type="protein sequence ID" value="MFI7869762.1"/>
    <property type="molecule type" value="Genomic_DNA"/>
</dbReference>
<protein>
    <submittedName>
        <fullName evidence="2">Transposase</fullName>
    </submittedName>
</protein>
<dbReference type="PANTHER" id="PTHR33055:SF16">
    <property type="entry name" value="TRANSPOSASE FOR INSERTION SEQUENCE ELEMENT IS1547"/>
    <property type="match status" value="1"/>
</dbReference>
<gene>
    <name evidence="2" type="ORF">AB4829_04070</name>
</gene>
<feature type="domain" description="Transposase IS116/IS110/IS902 C-terminal" evidence="1">
    <location>
        <begin position="6"/>
        <end position="66"/>
    </location>
</feature>
<dbReference type="PANTHER" id="PTHR33055">
    <property type="entry name" value="TRANSPOSASE FOR INSERTION SEQUENCE ELEMENT IS1111A"/>
    <property type="match status" value="1"/>
</dbReference>
<keyword evidence="3" id="KW-1185">Reference proteome</keyword>